<accession>A8ZMQ0</accession>
<sequence>MLYSSSAVLAPLLQGSAVKTAQGHDLGSVDCGFRGEAPRQIWRVCLVL</sequence>
<proteinExistence type="predicted"/>
<dbReference type="EMBL" id="CP000840">
    <property type="protein sequence ID" value="ABW32461.1"/>
    <property type="molecule type" value="Genomic_DNA"/>
</dbReference>
<dbReference type="AlphaFoldDB" id="A8ZMQ0"/>
<evidence type="ECO:0000313" key="1">
    <source>
        <dbReference type="EMBL" id="ABW32461.1"/>
    </source>
</evidence>
<name>A8ZMQ0_ACAM1</name>
<dbReference type="KEGG" id="amr:AM1_C0156"/>
<dbReference type="HOGENOM" id="CLU_3148213_0_0_3"/>
<organism evidence="1 2">
    <name type="scientific">Acaryochloris marina (strain MBIC 11017)</name>
    <dbReference type="NCBI Taxonomy" id="329726"/>
    <lineage>
        <taxon>Bacteria</taxon>
        <taxon>Bacillati</taxon>
        <taxon>Cyanobacteriota</taxon>
        <taxon>Cyanophyceae</taxon>
        <taxon>Acaryochloridales</taxon>
        <taxon>Acaryochloridaceae</taxon>
        <taxon>Acaryochloris</taxon>
    </lineage>
</organism>
<dbReference type="Proteomes" id="UP000000268">
    <property type="component" value="Plasmid pREB3"/>
</dbReference>
<evidence type="ECO:0000313" key="2">
    <source>
        <dbReference type="Proteomes" id="UP000000268"/>
    </source>
</evidence>
<gene>
    <name evidence="1" type="ordered locus">AM1_C0156</name>
</gene>
<keyword evidence="1" id="KW-0614">Plasmid</keyword>
<reference evidence="1 2" key="1">
    <citation type="journal article" date="2008" name="Proc. Natl. Acad. Sci. U.S.A.">
        <title>Niche adaptation and genome expansion in the chlorophyll d-producing cyanobacterium Acaryochloris marina.</title>
        <authorList>
            <person name="Swingley W.D."/>
            <person name="Chen M."/>
            <person name="Cheung P.C."/>
            <person name="Conrad A.L."/>
            <person name="Dejesa L.C."/>
            <person name="Hao J."/>
            <person name="Honchak B.M."/>
            <person name="Karbach L.E."/>
            <person name="Kurdoglu A."/>
            <person name="Lahiri S."/>
            <person name="Mastrian S.D."/>
            <person name="Miyashita H."/>
            <person name="Page L."/>
            <person name="Ramakrishna P."/>
            <person name="Satoh S."/>
            <person name="Sattley W.M."/>
            <person name="Shimada Y."/>
            <person name="Taylor H.L."/>
            <person name="Tomo T."/>
            <person name="Tsuchiya T."/>
            <person name="Wang Z.T."/>
            <person name="Raymond J."/>
            <person name="Mimuro M."/>
            <person name="Blankenship R.E."/>
            <person name="Touchman J.W."/>
        </authorList>
    </citation>
    <scope>NUCLEOTIDE SEQUENCE [LARGE SCALE GENOMIC DNA]</scope>
    <source>
        <strain evidence="2">MBIC 11017</strain>
        <plasmid evidence="2">Plasmid pREB3</plasmid>
    </source>
</reference>
<keyword evidence="2" id="KW-1185">Reference proteome</keyword>
<protein>
    <submittedName>
        <fullName evidence="1">Uncharacterized protein</fullName>
    </submittedName>
</protein>
<geneLocation type="plasmid" evidence="1 2">
    <name>pREB3</name>
</geneLocation>